<organism evidence="7 8">
    <name type="scientific">Hafnia alvei</name>
    <dbReference type="NCBI Taxonomy" id="569"/>
    <lineage>
        <taxon>Bacteria</taxon>
        <taxon>Pseudomonadati</taxon>
        <taxon>Pseudomonadota</taxon>
        <taxon>Gammaproteobacteria</taxon>
        <taxon>Enterobacterales</taxon>
        <taxon>Hafniaceae</taxon>
        <taxon>Hafnia</taxon>
    </lineage>
</organism>
<comment type="caution">
    <text evidence="7">The sequence shown here is derived from an EMBL/GenBank/DDBJ whole genome shotgun (WGS) entry which is preliminary data.</text>
</comment>
<dbReference type="Proteomes" id="UP000291600">
    <property type="component" value="Unassembled WGS sequence"/>
</dbReference>
<feature type="domain" description="Fimbrial-type adhesion" evidence="6">
    <location>
        <begin position="32"/>
        <end position="180"/>
    </location>
</feature>
<dbReference type="InterPro" id="IPR000259">
    <property type="entry name" value="Adhesion_dom_fimbrial"/>
</dbReference>
<protein>
    <submittedName>
        <fullName evidence="7">Fimbrial protein</fullName>
    </submittedName>
</protein>
<gene>
    <name evidence="7" type="ORF">EYY96_04265</name>
</gene>
<dbReference type="RefSeq" id="WP_130970478.1">
    <property type="nucleotide sequence ID" value="NZ_SITJ01000052.1"/>
</dbReference>
<evidence type="ECO:0000256" key="5">
    <source>
        <dbReference type="SAM" id="SignalP"/>
    </source>
</evidence>
<feature type="chain" id="PRO_5044835588" evidence="5">
    <location>
        <begin position="21"/>
        <end position="180"/>
    </location>
</feature>
<evidence type="ECO:0000259" key="6">
    <source>
        <dbReference type="Pfam" id="PF00419"/>
    </source>
</evidence>
<dbReference type="InterPro" id="IPR036937">
    <property type="entry name" value="Adhesion_dom_fimbrial_sf"/>
</dbReference>
<feature type="signal peptide" evidence="5">
    <location>
        <begin position="1"/>
        <end position="20"/>
    </location>
</feature>
<sequence>MKKWFVMFILLLEITIPAWAGITGTESVQATFNATIVPGTCAATIQNSSGVVVTSLDIGDVFKQELSDKTKVTPFSIVLSNCSGVTKVNITTSGGTCATAGFTNSQGESKNAAVEFWRNQPDSGVQFSCSNPASGQNFNMSSAALTVPMNARMIVAASKQISDVVAGNFTASLNFVLTYQ</sequence>
<evidence type="ECO:0000256" key="3">
    <source>
        <dbReference type="ARBA" id="ARBA00022729"/>
    </source>
</evidence>
<dbReference type="Pfam" id="PF00419">
    <property type="entry name" value="Fimbrial"/>
    <property type="match status" value="1"/>
</dbReference>
<reference evidence="7 8" key="1">
    <citation type="submission" date="2019-02" db="EMBL/GenBank/DDBJ databases">
        <title>Comparative genomic analysis of the Hafnia genus genomes.</title>
        <authorList>
            <person name="Zhiqiu Y."/>
            <person name="Chao Y."/>
            <person name="Yuhui D."/>
            <person name="Di H."/>
            <person name="Bin L."/>
        </authorList>
    </citation>
    <scope>NUCLEOTIDE SEQUENCE [LARGE SCALE GENOMIC DNA]</scope>
    <source>
        <strain evidence="7 8">PCM_1210</strain>
    </source>
</reference>
<dbReference type="EMBL" id="SITJ01000052">
    <property type="protein sequence ID" value="TBL69513.1"/>
    <property type="molecule type" value="Genomic_DNA"/>
</dbReference>
<dbReference type="SUPFAM" id="SSF49401">
    <property type="entry name" value="Bacterial adhesins"/>
    <property type="match status" value="1"/>
</dbReference>
<dbReference type="InterPro" id="IPR050263">
    <property type="entry name" value="Bact_Fimbrial_Adh_Pro"/>
</dbReference>
<comment type="subcellular location">
    <subcellularLocation>
        <location evidence="1">Fimbrium</location>
    </subcellularLocation>
</comment>
<keyword evidence="4" id="KW-0281">Fimbrium</keyword>
<name>A0ABD7QA35_HAFAL</name>
<dbReference type="PANTHER" id="PTHR33420">
    <property type="entry name" value="FIMBRIAL SUBUNIT ELFA-RELATED"/>
    <property type="match status" value="1"/>
</dbReference>
<dbReference type="PANTHER" id="PTHR33420:SF12">
    <property type="entry name" value="FIMBRIN-LIKE PROTEIN FIMI-RELATED"/>
    <property type="match status" value="1"/>
</dbReference>
<dbReference type="Gene3D" id="2.60.40.1090">
    <property type="entry name" value="Fimbrial-type adhesion domain"/>
    <property type="match status" value="1"/>
</dbReference>
<dbReference type="AlphaFoldDB" id="A0ABD7QA35"/>
<evidence type="ECO:0000313" key="7">
    <source>
        <dbReference type="EMBL" id="TBL69513.1"/>
    </source>
</evidence>
<evidence type="ECO:0000256" key="1">
    <source>
        <dbReference type="ARBA" id="ARBA00004561"/>
    </source>
</evidence>
<evidence type="ECO:0000313" key="8">
    <source>
        <dbReference type="Proteomes" id="UP000291600"/>
    </source>
</evidence>
<evidence type="ECO:0000256" key="4">
    <source>
        <dbReference type="ARBA" id="ARBA00023263"/>
    </source>
</evidence>
<dbReference type="GO" id="GO:0009289">
    <property type="term" value="C:pilus"/>
    <property type="evidence" value="ECO:0007669"/>
    <property type="project" value="UniProtKB-SubCell"/>
</dbReference>
<evidence type="ECO:0000256" key="2">
    <source>
        <dbReference type="ARBA" id="ARBA00006671"/>
    </source>
</evidence>
<comment type="similarity">
    <text evidence="2">Belongs to the fimbrial protein family.</text>
</comment>
<proteinExistence type="inferred from homology"/>
<keyword evidence="3 5" id="KW-0732">Signal</keyword>
<dbReference type="InterPro" id="IPR008966">
    <property type="entry name" value="Adhesion_dom_sf"/>
</dbReference>
<accession>A0ABD7QA35</accession>